<proteinExistence type="predicted"/>
<feature type="non-terminal residue" evidence="1">
    <location>
        <position position="1"/>
    </location>
</feature>
<name>A0A6S7IZ39_PARCT</name>
<gene>
    <name evidence="1" type="ORF">PACLA_8A029946</name>
</gene>
<evidence type="ECO:0000313" key="2">
    <source>
        <dbReference type="Proteomes" id="UP001152795"/>
    </source>
</evidence>
<dbReference type="AlphaFoldDB" id="A0A6S7IZ39"/>
<accession>A0A6S7IZ39</accession>
<protein>
    <submittedName>
        <fullName evidence="1">Uncharacterized protein</fullName>
    </submittedName>
</protein>
<dbReference type="EMBL" id="CACRXK020012067">
    <property type="protein sequence ID" value="CAB4022630.1"/>
    <property type="molecule type" value="Genomic_DNA"/>
</dbReference>
<organism evidence="1 2">
    <name type="scientific">Paramuricea clavata</name>
    <name type="common">Red gorgonian</name>
    <name type="synonym">Violescent sea-whip</name>
    <dbReference type="NCBI Taxonomy" id="317549"/>
    <lineage>
        <taxon>Eukaryota</taxon>
        <taxon>Metazoa</taxon>
        <taxon>Cnidaria</taxon>
        <taxon>Anthozoa</taxon>
        <taxon>Octocorallia</taxon>
        <taxon>Malacalcyonacea</taxon>
        <taxon>Plexauridae</taxon>
        <taxon>Paramuricea</taxon>
    </lineage>
</organism>
<reference evidence="1" key="1">
    <citation type="submission" date="2020-04" db="EMBL/GenBank/DDBJ databases">
        <authorList>
            <person name="Alioto T."/>
            <person name="Alioto T."/>
            <person name="Gomez Garrido J."/>
        </authorList>
    </citation>
    <scope>NUCLEOTIDE SEQUENCE</scope>
    <source>
        <strain evidence="1">A484AB</strain>
    </source>
</reference>
<dbReference type="Proteomes" id="UP001152795">
    <property type="component" value="Unassembled WGS sequence"/>
</dbReference>
<sequence>KLRRRLDILIKSTSWPEDEKEEIRCGMSLASMSPEHSEDDERPATQDNASSSDSEEAGQVAKKIIKIKRLSWRSDRFSNILDSLDNKHLRKVTEKSRSMMKERIFGETITVEAPENIPDWREIGEH</sequence>
<keyword evidence="2" id="KW-1185">Reference proteome</keyword>
<comment type="caution">
    <text evidence="1">The sequence shown here is derived from an EMBL/GenBank/DDBJ whole genome shotgun (WGS) entry which is preliminary data.</text>
</comment>
<dbReference type="OrthoDB" id="5975910at2759"/>
<evidence type="ECO:0000313" key="1">
    <source>
        <dbReference type="EMBL" id="CAB4022630.1"/>
    </source>
</evidence>